<dbReference type="EMBL" id="VSSQ01012558">
    <property type="protein sequence ID" value="MPM49511.1"/>
    <property type="molecule type" value="Genomic_DNA"/>
</dbReference>
<reference evidence="1" key="1">
    <citation type="submission" date="2019-08" db="EMBL/GenBank/DDBJ databases">
        <authorList>
            <person name="Kucharzyk K."/>
            <person name="Murdoch R.W."/>
            <person name="Higgins S."/>
            <person name="Loffler F."/>
        </authorList>
    </citation>
    <scope>NUCLEOTIDE SEQUENCE</scope>
</reference>
<dbReference type="AlphaFoldDB" id="A0A645AB41"/>
<organism evidence="1">
    <name type="scientific">bioreactor metagenome</name>
    <dbReference type="NCBI Taxonomy" id="1076179"/>
    <lineage>
        <taxon>unclassified sequences</taxon>
        <taxon>metagenomes</taxon>
        <taxon>ecological metagenomes</taxon>
    </lineage>
</organism>
<evidence type="ECO:0008006" key="2">
    <source>
        <dbReference type="Google" id="ProtNLM"/>
    </source>
</evidence>
<protein>
    <recommendedName>
        <fullName evidence="2">YkuD domain-containing protein</fullName>
    </recommendedName>
</protein>
<proteinExistence type="predicted"/>
<dbReference type="Pfam" id="PF13645">
    <property type="entry name" value="YkuD_2"/>
    <property type="match status" value="1"/>
</dbReference>
<sequence length="227" mass="25262">MRKVQFTILLIVFSAPTFPTGTKESRKNIPKIDFSCSGCELLYEQMKLEGLIQFNTFKAAYTGYIKLNIQNNPLLTVIDFNLPSSKKRMYVLNLVKKEVLFVSYVSHGRNSGGNYATSFSNRNGSHQSSLGFYRTAGTYEGGNGYSLLLDGLEEGINDQARPRAIVIHGADYCSEEVIRSSGRLGRSFGCPALPRELAKPIINTIKGRSLLFIYANQSDYLAMSEVL</sequence>
<name>A0A645AB41_9ZZZZ</name>
<dbReference type="PANTHER" id="PTHR38477">
    <property type="entry name" value="HYPOTHETICAL EXPORTED PROTEIN"/>
    <property type="match status" value="1"/>
</dbReference>
<evidence type="ECO:0000313" key="1">
    <source>
        <dbReference type="EMBL" id="MPM49511.1"/>
    </source>
</evidence>
<dbReference type="PANTHER" id="PTHR38477:SF1">
    <property type="entry name" value="MUREIN L,D-TRANSPEPTIDASE CATALYTIC DOMAIN FAMILY PROTEIN"/>
    <property type="match status" value="1"/>
</dbReference>
<comment type="caution">
    <text evidence="1">The sequence shown here is derived from an EMBL/GenBank/DDBJ whole genome shotgun (WGS) entry which is preliminary data.</text>
</comment>
<accession>A0A645AB41</accession>
<dbReference type="InterPro" id="IPR032676">
    <property type="entry name" value="YkuD_2"/>
</dbReference>
<gene>
    <name evidence="1" type="ORF">SDC9_96241</name>
</gene>